<evidence type="ECO:0000256" key="4">
    <source>
        <dbReference type="ARBA" id="ARBA00022989"/>
    </source>
</evidence>
<name>K2PNK6_9HYPH</name>
<evidence type="ECO:0000313" key="7">
    <source>
        <dbReference type="EMBL" id="EKF42622.1"/>
    </source>
</evidence>
<dbReference type="PANTHER" id="PTHR32196:SF72">
    <property type="entry name" value="RIBOSE IMPORT PERMEASE PROTEIN RBSC"/>
    <property type="match status" value="1"/>
</dbReference>
<keyword evidence="8" id="KW-1185">Reference proteome</keyword>
<dbReference type="InterPro" id="IPR001851">
    <property type="entry name" value="ABC_transp_permease"/>
</dbReference>
<dbReference type="STRING" id="721133.SAMN05216176_106270"/>
<dbReference type="eggNOG" id="COG1172">
    <property type="taxonomic scope" value="Bacteria"/>
</dbReference>
<keyword evidence="5 6" id="KW-0472">Membrane</keyword>
<evidence type="ECO:0000256" key="2">
    <source>
        <dbReference type="ARBA" id="ARBA00022475"/>
    </source>
</evidence>
<feature type="transmembrane region" description="Helical" evidence="6">
    <location>
        <begin position="156"/>
        <end position="184"/>
    </location>
</feature>
<feature type="transmembrane region" description="Helical" evidence="6">
    <location>
        <begin position="68"/>
        <end position="85"/>
    </location>
</feature>
<dbReference type="OrthoDB" id="7284468at2"/>
<feature type="transmembrane region" description="Helical" evidence="6">
    <location>
        <begin position="12"/>
        <end position="31"/>
    </location>
</feature>
<dbReference type="GO" id="GO:0005886">
    <property type="term" value="C:plasma membrane"/>
    <property type="evidence" value="ECO:0007669"/>
    <property type="project" value="UniProtKB-SubCell"/>
</dbReference>
<dbReference type="Pfam" id="PF02653">
    <property type="entry name" value="BPD_transp_2"/>
    <property type="match status" value="1"/>
</dbReference>
<sequence>MSALIHRLLHARALVAFLFLVGVWCLFGLLNGRYMTTGNAASIALQMSVLVLLATGQMFALTVRGFDISVGAVAALSSVVAALAWNAVGPVGLLAGLLTGLVAGTINGFLIARVEVQPIVTTLGMLIGARGLSLLVSDSGQVIPMSEPGAMLQLAYGNWFGLAPLAWLAFAGVGAAACIIRFTLLGRRILMFGSNPDAARLVGMNAVRVHIAAYQLAGLFASLAGLAMLARAGAGLPTDGSGMELQSIASAVIGGTALTGGVASPLGTLLGAAFIQSLGSGLNMSGISPFTAEIAIGAVIIAASSVSVAPQLVTRLKKRARKKGN</sequence>
<keyword evidence="4 6" id="KW-1133">Transmembrane helix</keyword>
<evidence type="ECO:0000256" key="1">
    <source>
        <dbReference type="ARBA" id="ARBA00004651"/>
    </source>
</evidence>
<evidence type="ECO:0000313" key="8">
    <source>
        <dbReference type="Proteomes" id="UP000007374"/>
    </source>
</evidence>
<accession>K2PNK6</accession>
<dbReference type="PANTHER" id="PTHR32196">
    <property type="entry name" value="ABC TRANSPORTER PERMEASE PROTEIN YPHD-RELATED-RELATED"/>
    <property type="match status" value="1"/>
</dbReference>
<dbReference type="AlphaFoldDB" id="K2PNK6"/>
<comment type="subcellular location">
    <subcellularLocation>
        <location evidence="1">Cell membrane</location>
        <topology evidence="1">Multi-pass membrane protein</topology>
    </subcellularLocation>
</comment>
<keyword evidence="2" id="KW-1003">Cell membrane</keyword>
<feature type="transmembrane region" description="Helical" evidence="6">
    <location>
        <begin position="294"/>
        <end position="313"/>
    </location>
</feature>
<evidence type="ECO:0000256" key="5">
    <source>
        <dbReference type="ARBA" id="ARBA00023136"/>
    </source>
</evidence>
<organism evidence="7 8">
    <name type="scientific">Nitratireductor indicus C115</name>
    <dbReference type="NCBI Taxonomy" id="1231190"/>
    <lineage>
        <taxon>Bacteria</taxon>
        <taxon>Pseudomonadati</taxon>
        <taxon>Pseudomonadota</taxon>
        <taxon>Alphaproteobacteria</taxon>
        <taxon>Hyphomicrobiales</taxon>
        <taxon>Phyllobacteriaceae</taxon>
        <taxon>Nitratireductor</taxon>
    </lineage>
</organism>
<proteinExistence type="predicted"/>
<dbReference type="PATRIC" id="fig|1231190.3.peg.2332"/>
<protein>
    <submittedName>
        <fullName evidence="7">Ribose transport system permease RbsC</fullName>
    </submittedName>
</protein>
<evidence type="ECO:0000256" key="3">
    <source>
        <dbReference type="ARBA" id="ARBA00022692"/>
    </source>
</evidence>
<reference evidence="7 8" key="1">
    <citation type="journal article" date="2012" name="J. Bacteriol.">
        <title>Genome Sequence of Nitratireductor indicus Type Strain C115.</title>
        <authorList>
            <person name="Lai Q."/>
            <person name="Li G."/>
            <person name="Yu Z."/>
            <person name="Shao Z."/>
        </authorList>
    </citation>
    <scope>NUCLEOTIDE SEQUENCE [LARGE SCALE GENOMIC DNA]</scope>
    <source>
        <strain evidence="7 8">C115</strain>
    </source>
</reference>
<dbReference type="Proteomes" id="UP000007374">
    <property type="component" value="Unassembled WGS sequence"/>
</dbReference>
<feature type="transmembrane region" description="Helical" evidence="6">
    <location>
        <begin position="91"/>
        <end position="112"/>
    </location>
</feature>
<gene>
    <name evidence="7" type="ORF">NA8A_11183</name>
</gene>
<comment type="caution">
    <text evidence="7">The sequence shown here is derived from an EMBL/GenBank/DDBJ whole genome shotgun (WGS) entry which is preliminary data.</text>
</comment>
<dbReference type="GO" id="GO:0022857">
    <property type="term" value="F:transmembrane transporter activity"/>
    <property type="evidence" value="ECO:0007669"/>
    <property type="project" value="InterPro"/>
</dbReference>
<dbReference type="RefSeq" id="WP_009756625.1">
    <property type="nucleotide sequence ID" value="NZ_AMSI01000006.1"/>
</dbReference>
<evidence type="ECO:0000256" key="6">
    <source>
        <dbReference type="SAM" id="Phobius"/>
    </source>
</evidence>
<feature type="transmembrane region" description="Helical" evidence="6">
    <location>
        <begin position="43"/>
        <end position="61"/>
    </location>
</feature>
<dbReference type="CDD" id="cd06579">
    <property type="entry name" value="TM_PBP1_transp_AraH_like"/>
    <property type="match status" value="1"/>
</dbReference>
<keyword evidence="3 6" id="KW-0812">Transmembrane</keyword>
<dbReference type="EMBL" id="AMSI01000006">
    <property type="protein sequence ID" value="EKF42622.1"/>
    <property type="molecule type" value="Genomic_DNA"/>
</dbReference>